<dbReference type="InterPro" id="IPR004046">
    <property type="entry name" value="GST_C"/>
</dbReference>
<dbReference type="SFLD" id="SFLDG01205">
    <property type="entry name" value="AMPS.1"/>
    <property type="match status" value="1"/>
</dbReference>
<accession>A0A7M7HJH8</accession>
<dbReference type="InterPro" id="IPR040079">
    <property type="entry name" value="Glutathione_S-Trfase"/>
</dbReference>
<protein>
    <recommendedName>
        <fullName evidence="5">Glutathione transferase</fullName>
    </recommendedName>
</protein>
<dbReference type="InterPro" id="IPR036282">
    <property type="entry name" value="Glutathione-S-Trfase_C_sf"/>
</dbReference>
<dbReference type="InterPro" id="IPR010987">
    <property type="entry name" value="Glutathione-S-Trfase_C-like"/>
</dbReference>
<dbReference type="PROSITE" id="PS50404">
    <property type="entry name" value="GST_NTER"/>
    <property type="match status" value="1"/>
</dbReference>
<dbReference type="SFLD" id="SFLDS00019">
    <property type="entry name" value="Glutathione_Transferase_(cytos"/>
    <property type="match status" value="1"/>
</dbReference>
<dbReference type="FunFam" id="1.20.1050.10:FF:000030">
    <property type="entry name" value="Glutathione S-transferase S1"/>
    <property type="match status" value="1"/>
</dbReference>
<evidence type="ECO:0008006" key="5">
    <source>
        <dbReference type="Google" id="ProtNLM"/>
    </source>
</evidence>
<dbReference type="Pfam" id="PF02798">
    <property type="entry name" value="GST_N"/>
    <property type="match status" value="1"/>
</dbReference>
<evidence type="ECO:0000313" key="3">
    <source>
        <dbReference type="EnsemblMetazoa" id="XP_011662551"/>
    </source>
</evidence>
<dbReference type="InterPro" id="IPR050213">
    <property type="entry name" value="GST_superfamily"/>
</dbReference>
<dbReference type="Gene3D" id="3.40.30.10">
    <property type="entry name" value="Glutaredoxin"/>
    <property type="match status" value="1"/>
</dbReference>
<dbReference type="GO" id="GO:0006749">
    <property type="term" value="P:glutathione metabolic process"/>
    <property type="evidence" value="ECO:0000318"/>
    <property type="project" value="GO_Central"/>
</dbReference>
<dbReference type="SFLD" id="SFLDG00363">
    <property type="entry name" value="AMPS_(cytGST):_Alpha-__Mu-__Pi"/>
    <property type="match status" value="1"/>
</dbReference>
<dbReference type="PANTHER" id="PTHR11571">
    <property type="entry name" value="GLUTATHIONE S-TRANSFERASE"/>
    <property type="match status" value="1"/>
</dbReference>
<dbReference type="Gene3D" id="1.20.1050.10">
    <property type="match status" value="1"/>
</dbReference>
<reference evidence="3" key="2">
    <citation type="submission" date="2021-01" db="UniProtKB">
        <authorList>
            <consortium name="EnsemblMetazoa"/>
        </authorList>
    </citation>
    <scope>IDENTIFICATION</scope>
</reference>
<evidence type="ECO:0000313" key="4">
    <source>
        <dbReference type="Proteomes" id="UP000007110"/>
    </source>
</evidence>
<feature type="domain" description="GST C-terminal" evidence="2">
    <location>
        <begin position="88"/>
        <end position="213"/>
    </location>
</feature>
<evidence type="ECO:0000259" key="2">
    <source>
        <dbReference type="PROSITE" id="PS50405"/>
    </source>
</evidence>
<dbReference type="Pfam" id="PF14497">
    <property type="entry name" value="GST_C_3"/>
    <property type="match status" value="1"/>
</dbReference>
<dbReference type="PANTHER" id="PTHR11571:SF150">
    <property type="entry name" value="GLUTATHIONE S-TRANSFERASE"/>
    <property type="match status" value="1"/>
</dbReference>
<organism evidence="3 4">
    <name type="scientific">Strongylocentrotus purpuratus</name>
    <name type="common">Purple sea urchin</name>
    <dbReference type="NCBI Taxonomy" id="7668"/>
    <lineage>
        <taxon>Eukaryota</taxon>
        <taxon>Metazoa</taxon>
        <taxon>Echinodermata</taxon>
        <taxon>Eleutherozoa</taxon>
        <taxon>Echinozoa</taxon>
        <taxon>Echinoidea</taxon>
        <taxon>Euechinoidea</taxon>
        <taxon>Echinacea</taxon>
        <taxon>Camarodonta</taxon>
        <taxon>Echinidea</taxon>
        <taxon>Strongylocentrotidae</taxon>
        <taxon>Strongylocentrotus</taxon>
    </lineage>
</organism>
<dbReference type="PROSITE" id="PS50405">
    <property type="entry name" value="GST_CTER"/>
    <property type="match status" value="1"/>
</dbReference>
<dbReference type="FunFam" id="3.40.30.10:FF:000258">
    <property type="entry name" value="Glutathione S-transferase"/>
    <property type="match status" value="1"/>
</dbReference>
<evidence type="ECO:0000259" key="1">
    <source>
        <dbReference type="PROSITE" id="PS50404"/>
    </source>
</evidence>
<dbReference type="OrthoDB" id="414243at2759"/>
<dbReference type="GeneID" id="754707"/>
<dbReference type="KEGG" id="spu:754707"/>
<keyword evidence="4" id="KW-1185">Reference proteome</keyword>
<dbReference type="SUPFAM" id="SSF52833">
    <property type="entry name" value="Thioredoxin-like"/>
    <property type="match status" value="1"/>
</dbReference>
<dbReference type="AlphaFoldDB" id="A0A7M7HJH8"/>
<name>A0A7M7HJH8_STRPU</name>
<dbReference type="Proteomes" id="UP000007110">
    <property type="component" value="Unassembled WGS sequence"/>
</dbReference>
<dbReference type="OMA" id="SDIYVDW"/>
<dbReference type="GO" id="GO:0004364">
    <property type="term" value="F:glutathione transferase activity"/>
    <property type="evidence" value="ECO:0000318"/>
    <property type="project" value="GO_Central"/>
</dbReference>
<dbReference type="CDD" id="cd03192">
    <property type="entry name" value="GST_C_Sigma_like"/>
    <property type="match status" value="1"/>
</dbReference>
<dbReference type="RefSeq" id="XP_011662551.2">
    <property type="nucleotide sequence ID" value="XM_011664249.2"/>
</dbReference>
<feature type="domain" description="GST N-terminal" evidence="1">
    <location>
        <begin position="2"/>
        <end position="84"/>
    </location>
</feature>
<dbReference type="SUPFAM" id="SSF47616">
    <property type="entry name" value="GST C-terminal domain-like"/>
    <property type="match status" value="1"/>
</dbReference>
<proteinExistence type="predicted"/>
<dbReference type="InterPro" id="IPR004045">
    <property type="entry name" value="Glutathione_S-Trfase_N"/>
</dbReference>
<dbReference type="InParanoid" id="A0A7M7HJH8"/>
<reference evidence="4" key="1">
    <citation type="submission" date="2015-02" db="EMBL/GenBank/DDBJ databases">
        <title>Genome sequencing for Strongylocentrotus purpuratus.</title>
        <authorList>
            <person name="Murali S."/>
            <person name="Liu Y."/>
            <person name="Vee V."/>
            <person name="English A."/>
            <person name="Wang M."/>
            <person name="Skinner E."/>
            <person name="Han Y."/>
            <person name="Muzny D.M."/>
            <person name="Worley K.C."/>
            <person name="Gibbs R.A."/>
        </authorList>
    </citation>
    <scope>NUCLEOTIDE SEQUENCE</scope>
</reference>
<dbReference type="InterPro" id="IPR036249">
    <property type="entry name" value="Thioredoxin-like_sf"/>
</dbReference>
<sequence>MPNYKLTYFDARSRGEPSRMLFHLVGQKYEDIRYDFEGEEWPKIKGDRKRFPLGQLPVLDVDGKLLTQSRAIYRYIARQFPGDYYGKNNVESSRIDEILGIVADIEIAITPAFESTDAAKREAEHVKCRDGTMKPSWDFISESLKKGEGKYFIGNRLTLADVVIFNIIDFFLDSSVGLKTYFEPYPTLVKFYESIKNDSPLTQYLKDRQYTKY</sequence>
<dbReference type="CDD" id="cd03039">
    <property type="entry name" value="GST_N_Sigma_like"/>
    <property type="match status" value="1"/>
</dbReference>
<dbReference type="EnsemblMetazoa" id="XM_011664249">
    <property type="protein sequence ID" value="XP_011662551"/>
    <property type="gene ID" value="LOC754707"/>
</dbReference>